<keyword evidence="8 10" id="KW-0675">Receptor</keyword>
<protein>
    <recommendedName>
        <fullName evidence="10">Odorant receptor</fullName>
    </recommendedName>
</protein>
<organism evidence="11">
    <name type="scientific">Eucryptorrhynchus brandti</name>
    <name type="common">Snout weevil</name>
    <dbReference type="NCBI Taxonomy" id="436910"/>
    <lineage>
        <taxon>Eukaryota</taxon>
        <taxon>Metazoa</taxon>
        <taxon>Ecdysozoa</taxon>
        <taxon>Arthropoda</taxon>
        <taxon>Hexapoda</taxon>
        <taxon>Insecta</taxon>
        <taxon>Pterygota</taxon>
        <taxon>Neoptera</taxon>
        <taxon>Endopterygota</taxon>
        <taxon>Coleoptera</taxon>
        <taxon>Polyphaga</taxon>
        <taxon>Cucujiformia</taxon>
        <taxon>Curculionidae</taxon>
        <taxon>Cryptorhynchinae</taxon>
        <taxon>Eucryptorrhynchus</taxon>
    </lineage>
</organism>
<dbReference type="GO" id="GO:0005886">
    <property type="term" value="C:plasma membrane"/>
    <property type="evidence" value="ECO:0007669"/>
    <property type="project" value="UniProtKB-SubCell"/>
</dbReference>
<keyword evidence="9 10" id="KW-0807">Transducer</keyword>
<evidence type="ECO:0000256" key="3">
    <source>
        <dbReference type="ARBA" id="ARBA00022606"/>
    </source>
</evidence>
<evidence type="ECO:0000256" key="6">
    <source>
        <dbReference type="ARBA" id="ARBA00022989"/>
    </source>
</evidence>
<dbReference type="PANTHER" id="PTHR21137:SF35">
    <property type="entry name" value="ODORANT RECEPTOR 19A-RELATED"/>
    <property type="match status" value="1"/>
</dbReference>
<proteinExistence type="evidence at transcript level"/>
<evidence type="ECO:0000256" key="7">
    <source>
        <dbReference type="ARBA" id="ARBA00023136"/>
    </source>
</evidence>
<dbReference type="GO" id="GO:0004984">
    <property type="term" value="F:olfactory receptor activity"/>
    <property type="evidence" value="ECO:0007669"/>
    <property type="project" value="InterPro"/>
</dbReference>
<comment type="caution">
    <text evidence="10">Lacks conserved residue(s) required for the propagation of feature annotation.</text>
</comment>
<keyword evidence="7 10" id="KW-0472">Membrane</keyword>
<accession>A0A8F4RRB9</accession>
<evidence type="ECO:0000256" key="5">
    <source>
        <dbReference type="ARBA" id="ARBA00022725"/>
    </source>
</evidence>
<keyword evidence="3 10" id="KW-0716">Sensory transduction</keyword>
<sequence length="387" mass="44568">MTLENQLFEICKILMLYGGIWMQEMPNWSKFSRKLYKVSSFLSQTLFVSCLPLFSVQLCITFGTDIETGIGTLKNITFVAVICFKMFFIQSKKFNKLIKLATNRELQIMSSLDSEIKRIYRTHVTYAHRIIIAIVLCLHITGYVYMGDGLYRSYSFYKTHQNVTDHTPKPHPVQVWFPFNKNKFYKTAMAYQIMHIVFVLNYNGCAQAVIHSVLVFVKAEMKILQYTVRNINISENSRKTLKMCVLRHQTMARWISEFNGGFQYILLLEYCVTSFTLATILIEILQGKMIAFNMIFFTLSISQLFFLSWNANEILLESSSGLSNAIYDCTWYNLDQSSKSIIKFMIMRCSKPLTISIGPFGSMTIDAAASRLKLSYSVASVFSTTSL</sequence>
<feature type="transmembrane region" description="Helical" evidence="10">
    <location>
        <begin position="69"/>
        <end position="89"/>
    </location>
</feature>
<feature type="transmembrane region" description="Helical" evidence="10">
    <location>
        <begin position="126"/>
        <end position="146"/>
    </location>
</feature>
<evidence type="ECO:0000313" key="11">
    <source>
        <dbReference type="EMBL" id="QXE93240.1"/>
    </source>
</evidence>
<dbReference type="GO" id="GO:0007165">
    <property type="term" value="P:signal transduction"/>
    <property type="evidence" value="ECO:0007669"/>
    <property type="project" value="UniProtKB-KW"/>
</dbReference>
<keyword evidence="5 10" id="KW-0552">Olfaction</keyword>
<dbReference type="InterPro" id="IPR004117">
    <property type="entry name" value="7tm6_olfct_rcpt"/>
</dbReference>
<name>A0A8F4RRB9_EUCBR</name>
<evidence type="ECO:0000256" key="8">
    <source>
        <dbReference type="ARBA" id="ARBA00023170"/>
    </source>
</evidence>
<dbReference type="PANTHER" id="PTHR21137">
    <property type="entry name" value="ODORANT RECEPTOR"/>
    <property type="match status" value="1"/>
</dbReference>
<evidence type="ECO:0000256" key="10">
    <source>
        <dbReference type="RuleBase" id="RU351113"/>
    </source>
</evidence>
<feature type="transmembrane region" description="Helical" evidence="10">
    <location>
        <begin position="261"/>
        <end position="282"/>
    </location>
</feature>
<comment type="similarity">
    <text evidence="10">Belongs to the insect chemoreceptor superfamily. Heteromeric odorant receptor channel (TC 1.A.69) family.</text>
</comment>
<keyword evidence="6 10" id="KW-1133">Transmembrane helix</keyword>
<reference evidence="11" key="1">
    <citation type="submission" date="2020-12" db="EMBL/GenBank/DDBJ databases">
        <authorList>
            <person name="Wen X."/>
        </authorList>
    </citation>
    <scope>NUCLEOTIDE SEQUENCE</scope>
</reference>
<keyword evidence="4 10" id="KW-0812">Transmembrane</keyword>
<dbReference type="GO" id="GO:0005549">
    <property type="term" value="F:odorant binding"/>
    <property type="evidence" value="ECO:0007669"/>
    <property type="project" value="InterPro"/>
</dbReference>
<dbReference type="EMBL" id="MW419379">
    <property type="protein sequence ID" value="QXE93240.1"/>
    <property type="molecule type" value="mRNA"/>
</dbReference>
<dbReference type="Pfam" id="PF02949">
    <property type="entry name" value="7tm_6"/>
    <property type="match status" value="1"/>
</dbReference>
<dbReference type="AlphaFoldDB" id="A0A8F4RRB9"/>
<comment type="subcellular location">
    <subcellularLocation>
        <location evidence="1 10">Cell membrane</location>
        <topology evidence="1 10">Multi-pass membrane protein</topology>
    </subcellularLocation>
</comment>
<keyword evidence="2" id="KW-1003">Cell membrane</keyword>
<evidence type="ECO:0000256" key="1">
    <source>
        <dbReference type="ARBA" id="ARBA00004651"/>
    </source>
</evidence>
<evidence type="ECO:0000256" key="4">
    <source>
        <dbReference type="ARBA" id="ARBA00022692"/>
    </source>
</evidence>
<evidence type="ECO:0000256" key="2">
    <source>
        <dbReference type="ARBA" id="ARBA00022475"/>
    </source>
</evidence>
<evidence type="ECO:0000256" key="9">
    <source>
        <dbReference type="ARBA" id="ARBA00023224"/>
    </source>
</evidence>
<feature type="transmembrane region" description="Helical" evidence="10">
    <location>
        <begin position="42"/>
        <end position="63"/>
    </location>
</feature>